<dbReference type="SUPFAM" id="SSF53822">
    <property type="entry name" value="Periplasmic binding protein-like I"/>
    <property type="match status" value="1"/>
</dbReference>
<keyword evidence="6" id="KW-1185">Reference proteome</keyword>
<organism evidence="5 6">
    <name type="scientific">Pontiella desulfatans</name>
    <dbReference type="NCBI Taxonomy" id="2750659"/>
    <lineage>
        <taxon>Bacteria</taxon>
        <taxon>Pseudomonadati</taxon>
        <taxon>Kiritimatiellota</taxon>
        <taxon>Kiritimatiellia</taxon>
        <taxon>Kiritimatiellales</taxon>
        <taxon>Pontiellaceae</taxon>
        <taxon>Pontiella</taxon>
    </lineage>
</organism>
<feature type="domain" description="HTH gntR-type" evidence="4">
    <location>
        <begin position="10"/>
        <end position="78"/>
    </location>
</feature>
<gene>
    <name evidence="5" type="primary">purR</name>
    <name evidence="5" type="ORF">PDESU_02597</name>
</gene>
<name>A0A6C2U228_PONDE</name>
<evidence type="ECO:0000256" key="2">
    <source>
        <dbReference type="ARBA" id="ARBA00023125"/>
    </source>
</evidence>
<dbReference type="Gene3D" id="1.10.10.10">
    <property type="entry name" value="Winged helix-like DNA-binding domain superfamily/Winged helix DNA-binding domain"/>
    <property type="match status" value="1"/>
</dbReference>
<evidence type="ECO:0000259" key="4">
    <source>
        <dbReference type="PROSITE" id="PS50949"/>
    </source>
</evidence>
<dbReference type="SMART" id="SM00345">
    <property type="entry name" value="HTH_GNTR"/>
    <property type="match status" value="1"/>
</dbReference>
<dbReference type="GO" id="GO:0003700">
    <property type="term" value="F:DNA-binding transcription factor activity"/>
    <property type="evidence" value="ECO:0007669"/>
    <property type="project" value="InterPro"/>
</dbReference>
<dbReference type="AlphaFoldDB" id="A0A6C2U228"/>
<dbReference type="Proteomes" id="UP000366872">
    <property type="component" value="Unassembled WGS sequence"/>
</dbReference>
<dbReference type="RefSeq" id="WP_136079565.1">
    <property type="nucleotide sequence ID" value="NZ_CAAHFG010000001.1"/>
</dbReference>
<reference evidence="5 6" key="1">
    <citation type="submission" date="2019-04" db="EMBL/GenBank/DDBJ databases">
        <authorList>
            <person name="Van Vliet M D."/>
        </authorList>
    </citation>
    <scope>NUCLEOTIDE SEQUENCE [LARGE SCALE GENOMIC DNA]</scope>
    <source>
        <strain evidence="5 6">F1</strain>
    </source>
</reference>
<protein>
    <submittedName>
        <fullName evidence="5">HTH-type transcriptional repressor PurR</fullName>
    </submittedName>
</protein>
<dbReference type="PROSITE" id="PS50949">
    <property type="entry name" value="HTH_GNTR"/>
    <property type="match status" value="1"/>
</dbReference>
<dbReference type="Gene3D" id="3.40.50.2300">
    <property type="match status" value="1"/>
</dbReference>
<sequence length="360" mass="40700">MNDTPIKTTLTQTDAVCEILRKKIRSGELSNDGKIPAVRKLVDLTGYPRNTVWRALLQLKEERFVSTTPTGRYLVHPRFRLNHEGYKPLKLAFVGHGNMALANPFLQRIYSYLVTNRDGFNIELDLLLGTENKKLKATDLNPYKAVILAASWSFPFFKTLKKQGTFVTALAAPLNYHLPNGVRIDNFHGGEVAGQAFCKRKPKKIVLLGESQYYPDAWHEIFELRTLGFKRTWLQHGNLSSDISEHPLPEDLLPRMREIEKIVAAQEESTGYFALSDPTAMMLLSALHDRGLRIPQDTRVIGFDDSPEAAEADPPLASLCPDPQTMAEQLILQLRTMEAEPDYNNITYVQPRLIERASLG</sequence>
<dbReference type="PANTHER" id="PTHR30146">
    <property type="entry name" value="LACI-RELATED TRANSCRIPTIONAL REPRESSOR"/>
    <property type="match status" value="1"/>
</dbReference>
<keyword evidence="1" id="KW-0805">Transcription regulation</keyword>
<dbReference type="InterPro" id="IPR028082">
    <property type="entry name" value="Peripla_BP_I"/>
</dbReference>
<evidence type="ECO:0000313" key="5">
    <source>
        <dbReference type="EMBL" id="VGO14040.1"/>
    </source>
</evidence>
<dbReference type="InterPro" id="IPR036390">
    <property type="entry name" value="WH_DNA-bd_sf"/>
</dbReference>
<dbReference type="GO" id="GO:0000976">
    <property type="term" value="F:transcription cis-regulatory region binding"/>
    <property type="evidence" value="ECO:0007669"/>
    <property type="project" value="TreeGrafter"/>
</dbReference>
<dbReference type="InterPro" id="IPR000524">
    <property type="entry name" value="Tscrpt_reg_HTH_GntR"/>
</dbReference>
<accession>A0A6C2U228</accession>
<evidence type="ECO:0000256" key="3">
    <source>
        <dbReference type="ARBA" id="ARBA00023163"/>
    </source>
</evidence>
<dbReference type="InterPro" id="IPR046335">
    <property type="entry name" value="LacI/GalR-like_sensor"/>
</dbReference>
<dbReference type="Pfam" id="PF00392">
    <property type="entry name" value="GntR"/>
    <property type="match status" value="1"/>
</dbReference>
<proteinExistence type="predicted"/>
<evidence type="ECO:0000256" key="1">
    <source>
        <dbReference type="ARBA" id="ARBA00023015"/>
    </source>
</evidence>
<dbReference type="EMBL" id="CAAHFG010000001">
    <property type="protein sequence ID" value="VGO14040.1"/>
    <property type="molecule type" value="Genomic_DNA"/>
</dbReference>
<dbReference type="Pfam" id="PF13377">
    <property type="entry name" value="Peripla_BP_3"/>
    <property type="match status" value="1"/>
</dbReference>
<dbReference type="InterPro" id="IPR036388">
    <property type="entry name" value="WH-like_DNA-bd_sf"/>
</dbReference>
<keyword evidence="3" id="KW-0804">Transcription</keyword>
<evidence type="ECO:0000313" key="6">
    <source>
        <dbReference type="Proteomes" id="UP000366872"/>
    </source>
</evidence>
<dbReference type="PANTHER" id="PTHR30146:SF109">
    <property type="entry name" value="HTH-TYPE TRANSCRIPTIONAL REGULATOR GALS"/>
    <property type="match status" value="1"/>
</dbReference>
<dbReference type="SUPFAM" id="SSF46785">
    <property type="entry name" value="Winged helix' DNA-binding domain"/>
    <property type="match status" value="1"/>
</dbReference>
<keyword evidence="2" id="KW-0238">DNA-binding</keyword>